<dbReference type="Gene3D" id="3.20.80.10">
    <property type="entry name" value="Regulatory factor, effector binding domain"/>
    <property type="match status" value="1"/>
</dbReference>
<name>A0ABT1W8U2_9PROT</name>
<dbReference type="Pfam" id="PF12833">
    <property type="entry name" value="HTH_18"/>
    <property type="match status" value="1"/>
</dbReference>
<dbReference type="Pfam" id="PF06445">
    <property type="entry name" value="GyrI-like"/>
    <property type="match status" value="1"/>
</dbReference>
<dbReference type="PANTHER" id="PTHR40055">
    <property type="entry name" value="TRANSCRIPTIONAL REGULATOR YGIV-RELATED"/>
    <property type="match status" value="1"/>
</dbReference>
<dbReference type="InterPro" id="IPR029442">
    <property type="entry name" value="GyrI-like"/>
</dbReference>
<dbReference type="PANTHER" id="PTHR40055:SF1">
    <property type="entry name" value="TRANSCRIPTIONAL REGULATOR YGIV-RELATED"/>
    <property type="match status" value="1"/>
</dbReference>
<keyword evidence="2" id="KW-0238">DNA-binding</keyword>
<accession>A0ABT1W8U2</accession>
<comment type="caution">
    <text evidence="5">The sequence shown here is derived from an EMBL/GenBank/DDBJ whole genome shotgun (WGS) entry which is preliminary data.</text>
</comment>
<organism evidence="5 6">
    <name type="scientific">Endosaccharibacter trunci</name>
    <dbReference type="NCBI Taxonomy" id="2812733"/>
    <lineage>
        <taxon>Bacteria</taxon>
        <taxon>Pseudomonadati</taxon>
        <taxon>Pseudomonadota</taxon>
        <taxon>Alphaproteobacteria</taxon>
        <taxon>Acetobacterales</taxon>
        <taxon>Acetobacteraceae</taxon>
        <taxon>Endosaccharibacter</taxon>
    </lineage>
</organism>
<dbReference type="Gene3D" id="1.10.10.60">
    <property type="entry name" value="Homeodomain-like"/>
    <property type="match status" value="2"/>
</dbReference>
<dbReference type="PROSITE" id="PS01124">
    <property type="entry name" value="HTH_ARAC_FAMILY_2"/>
    <property type="match status" value="1"/>
</dbReference>
<dbReference type="InterPro" id="IPR010499">
    <property type="entry name" value="AraC_E-bd"/>
</dbReference>
<dbReference type="InterPro" id="IPR018060">
    <property type="entry name" value="HTH_AraC"/>
</dbReference>
<feature type="domain" description="HTH araC/xylS-type" evidence="4">
    <location>
        <begin position="12"/>
        <end position="111"/>
    </location>
</feature>
<dbReference type="SMART" id="SM00871">
    <property type="entry name" value="AraC_E_bind"/>
    <property type="match status" value="1"/>
</dbReference>
<evidence type="ECO:0000259" key="4">
    <source>
        <dbReference type="PROSITE" id="PS01124"/>
    </source>
</evidence>
<dbReference type="SMART" id="SM00342">
    <property type="entry name" value="HTH_ARAC"/>
    <property type="match status" value="1"/>
</dbReference>
<gene>
    <name evidence="5" type="ORF">NFI95_12665</name>
</gene>
<reference evidence="5 6" key="1">
    <citation type="submission" date="2022-06" db="EMBL/GenBank/DDBJ databases">
        <title>Endosaccharibacter gen. nov., sp. nov., endophytic bacteria isolated from sugarcane.</title>
        <authorList>
            <person name="Pitiwittayakul N."/>
            <person name="Yukphan P."/>
            <person name="Charoenyingcharoen P."/>
            <person name="Tanasupawat S."/>
        </authorList>
    </citation>
    <scope>NUCLEOTIDE SEQUENCE [LARGE SCALE GENOMIC DNA]</scope>
    <source>
        <strain evidence="5 6">KSS8</strain>
    </source>
</reference>
<sequence length="290" mass="32731">MRGSENGEAGMCRALRRMERQQDAALDLDALAAEAGCSRFHFQRQFAALFGLPPYRYHRLLRLKRAAHRLAFRRSLSAIEIALEAGFDTPDGFARAFRQHVGQSPSAFRDAPDWTRWREAFRSLDAARSRPVSFSCAQVEIRTTEPIRVAMLSHRGDPAGIGDTIARFIAWRKRNRLPPASYPTFNVFHDDPHATPPELFRLDLCVGVDRTVPADGEPIVESEIGGGRHAVLTVHGCCDDLEEPAWFLYRDWLPGSGEALRDAPLFCRRLRLFPDVAEHEALTELFLPLV</sequence>
<proteinExistence type="predicted"/>
<keyword evidence="6" id="KW-1185">Reference proteome</keyword>
<dbReference type="InterPro" id="IPR020449">
    <property type="entry name" value="Tscrpt_reg_AraC-type_HTH"/>
</dbReference>
<keyword evidence="3" id="KW-0804">Transcription</keyword>
<dbReference type="RefSeq" id="WP_422864783.1">
    <property type="nucleotide sequence ID" value="NZ_JAMSKV010000011.1"/>
</dbReference>
<evidence type="ECO:0000256" key="1">
    <source>
        <dbReference type="ARBA" id="ARBA00023015"/>
    </source>
</evidence>
<dbReference type="Proteomes" id="UP001524587">
    <property type="component" value="Unassembled WGS sequence"/>
</dbReference>
<dbReference type="SUPFAM" id="SSF46689">
    <property type="entry name" value="Homeodomain-like"/>
    <property type="match status" value="2"/>
</dbReference>
<evidence type="ECO:0000313" key="6">
    <source>
        <dbReference type="Proteomes" id="UP001524587"/>
    </source>
</evidence>
<dbReference type="InterPro" id="IPR011256">
    <property type="entry name" value="Reg_factor_effector_dom_sf"/>
</dbReference>
<evidence type="ECO:0000256" key="2">
    <source>
        <dbReference type="ARBA" id="ARBA00023125"/>
    </source>
</evidence>
<keyword evidence="1" id="KW-0805">Transcription regulation</keyword>
<evidence type="ECO:0000313" key="5">
    <source>
        <dbReference type="EMBL" id="MCQ8279294.1"/>
    </source>
</evidence>
<dbReference type="PRINTS" id="PR00032">
    <property type="entry name" value="HTHARAC"/>
</dbReference>
<dbReference type="SUPFAM" id="SSF55136">
    <property type="entry name" value="Probable bacterial effector-binding domain"/>
    <property type="match status" value="1"/>
</dbReference>
<protein>
    <submittedName>
        <fullName evidence="5">GyrI-like domain-containing protein</fullName>
    </submittedName>
</protein>
<dbReference type="EMBL" id="JAMSKV010000011">
    <property type="protein sequence ID" value="MCQ8279294.1"/>
    <property type="molecule type" value="Genomic_DNA"/>
</dbReference>
<dbReference type="InterPro" id="IPR050908">
    <property type="entry name" value="SmbC-like"/>
</dbReference>
<dbReference type="InterPro" id="IPR009057">
    <property type="entry name" value="Homeodomain-like_sf"/>
</dbReference>
<evidence type="ECO:0000256" key="3">
    <source>
        <dbReference type="ARBA" id="ARBA00023163"/>
    </source>
</evidence>